<keyword evidence="3" id="KW-1185">Reference proteome</keyword>
<organism evidence="2 3">
    <name type="scientific">Taxus chinensis</name>
    <name type="common">Chinese yew</name>
    <name type="synonym">Taxus wallichiana var. chinensis</name>
    <dbReference type="NCBI Taxonomy" id="29808"/>
    <lineage>
        <taxon>Eukaryota</taxon>
        <taxon>Viridiplantae</taxon>
        <taxon>Streptophyta</taxon>
        <taxon>Embryophyta</taxon>
        <taxon>Tracheophyta</taxon>
        <taxon>Spermatophyta</taxon>
        <taxon>Pinopsida</taxon>
        <taxon>Pinidae</taxon>
        <taxon>Conifers II</taxon>
        <taxon>Cupressales</taxon>
        <taxon>Taxaceae</taxon>
        <taxon>Taxus</taxon>
    </lineage>
</organism>
<accession>A0AA38GK09</accession>
<reference evidence="2 3" key="1">
    <citation type="journal article" date="2021" name="Nat. Plants">
        <title>The Taxus genome provides insights into paclitaxel biosynthesis.</title>
        <authorList>
            <person name="Xiong X."/>
            <person name="Gou J."/>
            <person name="Liao Q."/>
            <person name="Li Y."/>
            <person name="Zhou Q."/>
            <person name="Bi G."/>
            <person name="Li C."/>
            <person name="Du R."/>
            <person name="Wang X."/>
            <person name="Sun T."/>
            <person name="Guo L."/>
            <person name="Liang H."/>
            <person name="Lu P."/>
            <person name="Wu Y."/>
            <person name="Zhang Z."/>
            <person name="Ro D.K."/>
            <person name="Shang Y."/>
            <person name="Huang S."/>
            <person name="Yan J."/>
        </authorList>
    </citation>
    <scope>NUCLEOTIDE SEQUENCE [LARGE SCALE GENOMIC DNA]</scope>
    <source>
        <strain evidence="2">Ta-2019</strain>
    </source>
</reference>
<dbReference type="PANTHER" id="PTHR38371:SF1">
    <property type="entry name" value="RHO GTPASE-ACTIVATING PROTEIN"/>
    <property type="match status" value="1"/>
</dbReference>
<dbReference type="PANTHER" id="PTHR38371">
    <property type="entry name" value="RHO GTPASE-ACTIVATING PROTEIN"/>
    <property type="match status" value="1"/>
</dbReference>
<comment type="caution">
    <text evidence="2">The sequence shown here is derived from an EMBL/GenBank/DDBJ whole genome shotgun (WGS) entry which is preliminary data.</text>
</comment>
<feature type="region of interest" description="Disordered" evidence="1">
    <location>
        <begin position="235"/>
        <end position="256"/>
    </location>
</feature>
<evidence type="ECO:0000313" key="3">
    <source>
        <dbReference type="Proteomes" id="UP000824469"/>
    </source>
</evidence>
<evidence type="ECO:0000313" key="2">
    <source>
        <dbReference type="EMBL" id="KAH9322515.1"/>
    </source>
</evidence>
<name>A0AA38GK09_TAXCH</name>
<dbReference type="Proteomes" id="UP000824469">
    <property type="component" value="Unassembled WGS sequence"/>
</dbReference>
<dbReference type="EMBL" id="JAHRHJ020000003">
    <property type="protein sequence ID" value="KAH9322515.1"/>
    <property type="molecule type" value="Genomic_DNA"/>
</dbReference>
<proteinExistence type="predicted"/>
<protein>
    <submittedName>
        <fullName evidence="2">Uncharacterized protein</fullName>
    </submittedName>
</protein>
<sequence>MDDFGAPNFSLGLDFESQRPSFSLGFDIDDEPEIAPPINEPSNIIHIQDSQESSDREPQQPDSNPGPAARQTLDEEPLQCTDEEEPLPILKRLKRGPPAKANADDFHTPTAKIQCSRFEAGKTSIDCDDIEDFSTDDEFMTDYNKTPIPPGIRNSRSAKLSLHGKKVVTCPLSQIPNTTPSIARSNNSSIGRSGQKLTRTEEIRPLGKIHHVAGNSSDEEENITFGTRSAACDEGAISGASNAPAKSVFGSQKILE</sequence>
<dbReference type="AlphaFoldDB" id="A0AA38GK09"/>
<gene>
    <name evidence="2" type="ORF">KI387_017154</name>
</gene>
<feature type="non-terminal residue" evidence="2">
    <location>
        <position position="1"/>
    </location>
</feature>
<feature type="region of interest" description="Disordered" evidence="1">
    <location>
        <begin position="1"/>
        <end position="105"/>
    </location>
</feature>
<evidence type="ECO:0000256" key="1">
    <source>
        <dbReference type="SAM" id="MobiDB-lite"/>
    </source>
</evidence>
<feature type="compositionally biased region" description="Acidic residues" evidence="1">
    <location>
        <begin position="74"/>
        <end position="86"/>
    </location>
</feature>